<dbReference type="AlphaFoldDB" id="A0A919PJA6"/>
<gene>
    <name evidence="1" type="ORF">Dsi01nite_030100</name>
</gene>
<evidence type="ECO:0008006" key="3">
    <source>
        <dbReference type="Google" id="ProtNLM"/>
    </source>
</evidence>
<organism evidence="1 2">
    <name type="scientific">Dactylosporangium siamense</name>
    <dbReference type="NCBI Taxonomy" id="685454"/>
    <lineage>
        <taxon>Bacteria</taxon>
        <taxon>Bacillati</taxon>
        <taxon>Actinomycetota</taxon>
        <taxon>Actinomycetes</taxon>
        <taxon>Micromonosporales</taxon>
        <taxon>Micromonosporaceae</taxon>
        <taxon>Dactylosporangium</taxon>
    </lineage>
</organism>
<proteinExistence type="predicted"/>
<dbReference type="SUPFAM" id="SSF110296">
    <property type="entry name" value="Oligoxyloglucan reducing end-specific cellobiohydrolase"/>
    <property type="match status" value="1"/>
</dbReference>
<sequence length="770" mass="80154">MLTTSLPNPDRLPEKVYVDLLALLGVTRRPPAAAAADLVFTRVGTGDERVTIPAGTRVGAAGGREPVVFATAAPATIEPGQTAVTVRAWHGVPVDGDLVGEGTGVPGQVLRAAGAPIVRTYAPDDVLLGVAVPPAAVRGPAVREFRGVTYELWRPVETFTGTGREYLLDRVAGTVTFAPAADAVPPARAQIRMWYWTGGGLAGNIAANTLTALRDRIPGVRVTNPAPARGGQGLESVAAALSRAPYESFAPRRAVSARDFRALAARLDGIGRADACSAGQPGRIEAVLVPDVAPQDRPGWRLPVEVLTGRETDDVLEAARRDLDGRRSLATSLHTGWARYKPVSVRGRVVVAAGEDPDAVRARVHEHLFQAISPLPTLGSPDGWPLGEPLRASAVAGVVAEAAPVGSRVEELRFVVLDAPDGRIRTLAGCPAEPGAWFTGSGEVVFRSTNGGSGWEAVGRFSGEEVRRVVPAADRSVAVVTVTGDLHARVYLSADLGERWTKPVELEAAVTAAAWVDRGAAAVLLLATDTGLYELSPQPGAVPVQVLVDPADADRGFNAISAFVSAGGVTGVAVAAQARQGVYLSTAGGRAGTFTPVGLSNVDVRTLAVQQDGAATVLWAGVAEADPRRPGVGAQRARLFEAAVTWQAVSSGWSGGSCWDLAFDGPTVLAASQNAGVLRLETGAASPSWRSPEITCGLPLRDRTRFAPVEAVTVSAGEVLAGTGFGVHLRTGADRWVSVASRENRETVTIPPTWLLCSGEHDVTVVRDTA</sequence>
<dbReference type="Gene3D" id="2.130.10.10">
    <property type="entry name" value="YVTN repeat-like/Quinoprotein amine dehydrogenase"/>
    <property type="match status" value="1"/>
</dbReference>
<dbReference type="InterPro" id="IPR015943">
    <property type="entry name" value="WD40/YVTN_repeat-like_dom_sf"/>
</dbReference>
<reference evidence="1" key="1">
    <citation type="submission" date="2021-01" db="EMBL/GenBank/DDBJ databases">
        <title>Whole genome shotgun sequence of Dactylosporangium siamense NBRC 106093.</title>
        <authorList>
            <person name="Komaki H."/>
            <person name="Tamura T."/>
        </authorList>
    </citation>
    <scope>NUCLEOTIDE SEQUENCE</scope>
    <source>
        <strain evidence="1">NBRC 106093</strain>
    </source>
</reference>
<keyword evidence="2" id="KW-1185">Reference proteome</keyword>
<accession>A0A919PJA6</accession>
<evidence type="ECO:0000313" key="2">
    <source>
        <dbReference type="Proteomes" id="UP000660611"/>
    </source>
</evidence>
<name>A0A919PJA6_9ACTN</name>
<dbReference type="Proteomes" id="UP000660611">
    <property type="component" value="Unassembled WGS sequence"/>
</dbReference>
<evidence type="ECO:0000313" key="1">
    <source>
        <dbReference type="EMBL" id="GIG44969.1"/>
    </source>
</evidence>
<dbReference type="EMBL" id="BONQ01000047">
    <property type="protein sequence ID" value="GIG44969.1"/>
    <property type="molecule type" value="Genomic_DNA"/>
</dbReference>
<protein>
    <recommendedName>
        <fullName evidence="3">Baseplate protein J-like domain-containing protein</fullName>
    </recommendedName>
</protein>
<comment type="caution">
    <text evidence="1">The sequence shown here is derived from an EMBL/GenBank/DDBJ whole genome shotgun (WGS) entry which is preliminary data.</text>
</comment>